<proteinExistence type="predicted"/>
<dbReference type="Pfam" id="PF08667">
    <property type="entry name" value="BetR"/>
    <property type="match status" value="1"/>
</dbReference>
<dbReference type="GO" id="GO:0003677">
    <property type="term" value="F:DNA binding"/>
    <property type="evidence" value="ECO:0007669"/>
    <property type="project" value="InterPro"/>
</dbReference>
<dbReference type="Proteomes" id="UP000589552">
    <property type="component" value="Unassembled WGS sequence"/>
</dbReference>
<dbReference type="AlphaFoldDB" id="A0A7X9SXP8"/>
<dbReference type="InterPro" id="IPR010982">
    <property type="entry name" value="Lambda_DNA-bd_dom_sf"/>
</dbReference>
<feature type="domain" description="Transcription regulator BetR N-terminal" evidence="2">
    <location>
        <begin position="16"/>
        <end position="71"/>
    </location>
</feature>
<dbReference type="InterPro" id="IPR013975">
    <property type="entry name" value="Tscrpt_reg_BetR_N"/>
</dbReference>
<protein>
    <submittedName>
        <fullName evidence="3">XRE family transcriptional regulator</fullName>
    </submittedName>
</protein>
<evidence type="ECO:0000259" key="2">
    <source>
        <dbReference type="Pfam" id="PF08667"/>
    </source>
</evidence>
<dbReference type="EMBL" id="JABAGA010000006">
    <property type="protein sequence ID" value="NMF09951.1"/>
    <property type="molecule type" value="Genomic_DNA"/>
</dbReference>
<evidence type="ECO:0000256" key="1">
    <source>
        <dbReference type="SAM" id="MobiDB-lite"/>
    </source>
</evidence>
<sequence length="97" mass="10254">MGIKVNELMFVNRVTRKRLGEVLGISGPGAGKKLLGKSAWSAADLYTVADFFGVDITELLPRRVPSPGHDENPRTEVQGVTSNVVAGAGFEPTTSGL</sequence>
<name>A0A7X9SXP8_9CORY</name>
<comment type="caution">
    <text evidence="3">The sequence shown here is derived from an EMBL/GenBank/DDBJ whole genome shotgun (WGS) entry which is preliminary data.</text>
</comment>
<evidence type="ECO:0000313" key="3">
    <source>
        <dbReference type="EMBL" id="NMF09951.1"/>
    </source>
</evidence>
<dbReference type="SUPFAM" id="SSF47413">
    <property type="entry name" value="lambda repressor-like DNA-binding domains"/>
    <property type="match status" value="1"/>
</dbReference>
<feature type="region of interest" description="Disordered" evidence="1">
    <location>
        <begin position="62"/>
        <end position="97"/>
    </location>
</feature>
<evidence type="ECO:0000313" key="4">
    <source>
        <dbReference type="Proteomes" id="UP000589552"/>
    </source>
</evidence>
<accession>A0A7X9SXP8</accession>
<reference evidence="3 4" key="1">
    <citation type="submission" date="2020-04" db="EMBL/GenBank/DDBJ databases">
        <authorList>
            <person name="Hitch T.C.A."/>
            <person name="Wylensek D."/>
            <person name="Clavel T."/>
        </authorList>
    </citation>
    <scope>NUCLEOTIDE SEQUENCE [LARGE SCALE GENOMIC DNA]</scope>
    <source>
        <strain evidence="3 4">BL-383-APC-2I</strain>
    </source>
</reference>
<organism evidence="3 4">
    <name type="scientific">Corynebacterium xerosis</name>
    <dbReference type="NCBI Taxonomy" id="1725"/>
    <lineage>
        <taxon>Bacteria</taxon>
        <taxon>Bacillati</taxon>
        <taxon>Actinomycetota</taxon>
        <taxon>Actinomycetes</taxon>
        <taxon>Mycobacteriales</taxon>
        <taxon>Corynebacteriaceae</taxon>
        <taxon>Corynebacterium</taxon>
    </lineage>
</organism>
<gene>
    <name evidence="3" type="ORF">HF852_10155</name>
</gene>